<dbReference type="OrthoDB" id="6161784at2759"/>
<dbReference type="Gene3D" id="3.20.200.10">
    <property type="entry name" value="MHCK/EF2 kinase"/>
    <property type="match status" value="1"/>
</dbReference>
<evidence type="ECO:0000256" key="4">
    <source>
        <dbReference type="SAM" id="MobiDB-lite"/>
    </source>
</evidence>
<reference evidence="6" key="1">
    <citation type="submission" date="2021-04" db="EMBL/GenBank/DDBJ databases">
        <authorList>
            <consortium name="Molecular Ecology Group"/>
        </authorList>
    </citation>
    <scope>NUCLEOTIDE SEQUENCE</scope>
</reference>
<dbReference type="GO" id="GO:0004674">
    <property type="term" value="F:protein serine/threonine kinase activity"/>
    <property type="evidence" value="ECO:0007669"/>
    <property type="project" value="UniProtKB-KW"/>
</dbReference>
<evidence type="ECO:0000313" key="7">
    <source>
        <dbReference type="Proteomes" id="UP000678393"/>
    </source>
</evidence>
<dbReference type="SUPFAM" id="SSF56112">
    <property type="entry name" value="Protein kinase-like (PK-like)"/>
    <property type="match status" value="1"/>
</dbReference>
<sequence>MPHLAHQTLKSSPDENGNCHRLYIEPSSDKCNKHLTTYKTKLFSYAKNKFSDPRHEQICIAKFPATGHGTKQWATLEVRKSQLVRKTSKMFTQTFFNNSSQLVFTCPQHASLDAVAIGSRKRCRGEYVVFEDKMASFEHFLDNSGRITESSSTSKSRHRNKTIGSKAKSTRQETSCQLLKSDKYHGSLEMTTHTQPYIVTPSAPPYEEEPLPSYEQLFGTSVHQTVINNNNNNSHYYNMNSLPHHEDWSSCRPPAYSEYDPGVHHDRQCSQPVHTNSWDCDHGDNGPHALLTAFIHFDFCQANGQRIVCNLKGMCEGGNRYTLTTPTMHSLTGEFGKRDQGQAGMMEVIANHVCCSWCRHLPSMHYVFEQAQVNATLSLT</sequence>
<organism evidence="6 7">
    <name type="scientific">Candidula unifasciata</name>
    <dbReference type="NCBI Taxonomy" id="100452"/>
    <lineage>
        <taxon>Eukaryota</taxon>
        <taxon>Metazoa</taxon>
        <taxon>Spiralia</taxon>
        <taxon>Lophotrochozoa</taxon>
        <taxon>Mollusca</taxon>
        <taxon>Gastropoda</taxon>
        <taxon>Heterobranchia</taxon>
        <taxon>Euthyneura</taxon>
        <taxon>Panpulmonata</taxon>
        <taxon>Eupulmonata</taxon>
        <taxon>Stylommatophora</taxon>
        <taxon>Helicina</taxon>
        <taxon>Helicoidea</taxon>
        <taxon>Geomitridae</taxon>
        <taxon>Candidula</taxon>
    </lineage>
</organism>
<feature type="domain" description="Alpha-type protein kinase" evidence="5">
    <location>
        <begin position="293"/>
        <end position="380"/>
    </location>
</feature>
<dbReference type="GO" id="GO:0005524">
    <property type="term" value="F:ATP binding"/>
    <property type="evidence" value="ECO:0007669"/>
    <property type="project" value="InterPro"/>
</dbReference>
<dbReference type="Pfam" id="PF02816">
    <property type="entry name" value="Alpha_kinase"/>
    <property type="match status" value="1"/>
</dbReference>
<name>A0A8S3Z9C1_9EUPU</name>
<accession>A0A8S3Z9C1</accession>
<dbReference type="AlphaFoldDB" id="A0A8S3Z9C1"/>
<proteinExistence type="predicted"/>
<dbReference type="InterPro" id="IPR011009">
    <property type="entry name" value="Kinase-like_dom_sf"/>
</dbReference>
<dbReference type="InterPro" id="IPR004166">
    <property type="entry name" value="a-kinase_dom"/>
</dbReference>
<keyword evidence="1" id="KW-0723">Serine/threonine-protein kinase</keyword>
<feature type="region of interest" description="Disordered" evidence="4">
    <location>
        <begin position="146"/>
        <end position="175"/>
    </location>
</feature>
<evidence type="ECO:0000256" key="2">
    <source>
        <dbReference type="ARBA" id="ARBA00022679"/>
    </source>
</evidence>
<evidence type="ECO:0000259" key="5">
    <source>
        <dbReference type="PROSITE" id="PS51158"/>
    </source>
</evidence>
<protein>
    <recommendedName>
        <fullName evidence="5">Alpha-type protein kinase domain-containing protein</fullName>
    </recommendedName>
</protein>
<evidence type="ECO:0000256" key="3">
    <source>
        <dbReference type="ARBA" id="ARBA00022777"/>
    </source>
</evidence>
<dbReference type="PROSITE" id="PS51158">
    <property type="entry name" value="ALPHA_KINASE"/>
    <property type="match status" value="1"/>
</dbReference>
<evidence type="ECO:0000313" key="6">
    <source>
        <dbReference type="EMBL" id="CAG5126167.1"/>
    </source>
</evidence>
<dbReference type="EMBL" id="CAJHNH020002275">
    <property type="protein sequence ID" value="CAG5126167.1"/>
    <property type="molecule type" value="Genomic_DNA"/>
</dbReference>
<evidence type="ECO:0000256" key="1">
    <source>
        <dbReference type="ARBA" id="ARBA00022527"/>
    </source>
</evidence>
<keyword evidence="7" id="KW-1185">Reference proteome</keyword>
<comment type="caution">
    <text evidence="6">The sequence shown here is derived from an EMBL/GenBank/DDBJ whole genome shotgun (WGS) entry which is preliminary data.</text>
</comment>
<keyword evidence="2" id="KW-0808">Transferase</keyword>
<gene>
    <name evidence="6" type="ORF">CUNI_LOCUS11725</name>
</gene>
<dbReference type="Proteomes" id="UP000678393">
    <property type="component" value="Unassembled WGS sequence"/>
</dbReference>
<keyword evidence="3" id="KW-0418">Kinase</keyword>